<keyword evidence="3" id="KW-1185">Reference proteome</keyword>
<gene>
    <name evidence="2" type="ORF">EVG20_g10290</name>
</gene>
<dbReference type="AlphaFoldDB" id="A0A4Y9XTF4"/>
<evidence type="ECO:0000256" key="1">
    <source>
        <dbReference type="ARBA" id="ARBA00009042"/>
    </source>
</evidence>
<comment type="similarity">
    <text evidence="1">Belongs to the fungal fucose-specific lectin family.</text>
</comment>
<evidence type="ECO:0000313" key="2">
    <source>
        <dbReference type="EMBL" id="TFY53052.1"/>
    </source>
</evidence>
<accession>A0A4Y9XTF4</accession>
<evidence type="ECO:0008006" key="4">
    <source>
        <dbReference type="Google" id="ProtNLM"/>
    </source>
</evidence>
<dbReference type="EMBL" id="SEOQ01001209">
    <property type="protein sequence ID" value="TFY53052.1"/>
    <property type="molecule type" value="Genomic_DNA"/>
</dbReference>
<dbReference type="Proteomes" id="UP000298327">
    <property type="component" value="Unassembled WGS sequence"/>
</dbReference>
<sequence>MGIFLRVLLTEDSRSIKVVDIRTQSSKPPVYLSVLSSITALFNMVTTGSTIALTSTRPGVMLFYRTGSQIKVCKKNVDGKATLATVSNIKLTSASLTSKSNIAATRRDSGADSNQARVFYQGADDMLREFVIDSDGTVEDKAISASTNALKGTSLAAVVQNDADQSQDQIDNQLPMPDILFYQDADDVYFALSSEPGSWVDPVAVDPKQPGEKGTTIQAYIGLLPAPTVYVTYAAEKSSPQKFVRYSVTVEALYDTGLSDPAFKLDKPAFKYADANKGRFAAIWVPSPSSGGGGGIGQAIGPVDGFNFYSQMEKGTGNAQVAAVYQPDPQGSSSYTLTIVWENAKGLAARTYQGKWDKQTIVGSFAAKGHGKGGEADGWNDEDSLAIDVAPEDETPDQKTPKAAVPRDNDVSGVQDVNCGLFDMSPSADCNIVMATTSDATPPQVYPPLTSAVTTKIVKNTVRAPLMSASPTLSTCVSPESSSKPRTGIRFLLRLFIASSLNWNDVSKFRMQAAAQSAVLISLCLIAVLPVSKSARPLSHSHSQPSHITELFDMVTTGSTIALTSTRPGVMLFYRTGSQIKVYKKNVDGKATLATVSNIKLTSASLTSKSNIAATRVRFILLVRFIVSAHRSTTLLQRDSGSDSNQARVFYQGADDMLREFVIASDGTVEDKAIGANTNALKGTSLAAVVQNDADQSQDQIDNQLPMPDVLFYQDADDPESWVDPVAVDPRQPGERGTTIQAYIGLVPVPTVYVTYAMQGSSPQRFVRYSVTVEALYNTGLSDPAFNLDKPAFTYAYANKGRFAAIWVPSPSSGGGGIGQAIGPVDGFNFYSQMEKGTGNGVFEGAAQIAAVYQPDPKGSSSYTLTIVWENAKGLASRTNQGKWDKQTIDGSFAAKAHSDDGWNGWNDEEAVDIDVEDGTSY</sequence>
<evidence type="ECO:0000313" key="3">
    <source>
        <dbReference type="Proteomes" id="UP000298327"/>
    </source>
</evidence>
<proteinExistence type="inferred from homology"/>
<reference evidence="2 3" key="1">
    <citation type="submission" date="2019-02" db="EMBL/GenBank/DDBJ databases">
        <title>Genome sequencing of the rare red list fungi Dentipellis fragilis.</title>
        <authorList>
            <person name="Buettner E."/>
            <person name="Kellner H."/>
        </authorList>
    </citation>
    <scope>NUCLEOTIDE SEQUENCE [LARGE SCALE GENOMIC DNA]</scope>
    <source>
        <strain evidence="2 3">DSM 105465</strain>
    </source>
</reference>
<dbReference type="Gene3D" id="2.120.10.70">
    <property type="entry name" value="Fucose-specific lectin"/>
    <property type="match status" value="2"/>
</dbReference>
<dbReference type="SUPFAM" id="SSF89372">
    <property type="entry name" value="Fucose-specific lectin"/>
    <property type="match status" value="1"/>
</dbReference>
<organism evidence="2 3">
    <name type="scientific">Dentipellis fragilis</name>
    <dbReference type="NCBI Taxonomy" id="205917"/>
    <lineage>
        <taxon>Eukaryota</taxon>
        <taxon>Fungi</taxon>
        <taxon>Dikarya</taxon>
        <taxon>Basidiomycota</taxon>
        <taxon>Agaricomycotina</taxon>
        <taxon>Agaricomycetes</taxon>
        <taxon>Russulales</taxon>
        <taxon>Hericiaceae</taxon>
        <taxon>Dentipellis</taxon>
    </lineage>
</organism>
<dbReference type="OrthoDB" id="10506223at2759"/>
<name>A0A4Y9XTF4_9AGAM</name>
<dbReference type="InterPro" id="IPR012475">
    <property type="entry name" value="Fungal_lectin"/>
</dbReference>
<dbReference type="Pfam" id="PF07938">
    <property type="entry name" value="Fungal_lectin"/>
    <property type="match status" value="1"/>
</dbReference>
<comment type="caution">
    <text evidence="2">The sequence shown here is derived from an EMBL/GenBank/DDBJ whole genome shotgun (WGS) entry which is preliminary data.</text>
</comment>
<protein>
    <recommendedName>
        <fullName evidence="4">Fucose-specific lectin</fullName>
    </recommendedName>
</protein>